<dbReference type="GO" id="GO:0046872">
    <property type="term" value="F:metal ion binding"/>
    <property type="evidence" value="ECO:0007669"/>
    <property type="project" value="UniProtKB-KW"/>
</dbReference>
<evidence type="ECO:0000256" key="9">
    <source>
        <dbReference type="ARBA" id="ARBA00022833"/>
    </source>
</evidence>
<reference evidence="20 21" key="1">
    <citation type="submission" date="2019-07" db="EMBL/GenBank/DDBJ databases">
        <title>The draft genome sequence of Aquimarina algiphila M91.</title>
        <authorList>
            <person name="Meng X."/>
        </authorList>
    </citation>
    <scope>NUCLEOTIDE SEQUENCE [LARGE SCALE GENOMIC DNA]</scope>
    <source>
        <strain evidence="20 21">M91</strain>
    </source>
</reference>
<evidence type="ECO:0000256" key="11">
    <source>
        <dbReference type="ARBA" id="ARBA00023125"/>
    </source>
</evidence>
<keyword evidence="4" id="KW-0479">Metal-binding</keyword>
<evidence type="ECO:0000256" key="7">
    <source>
        <dbReference type="ARBA" id="ARBA00022801"/>
    </source>
</evidence>
<dbReference type="InterPro" id="IPR002121">
    <property type="entry name" value="HRDC_dom"/>
</dbReference>
<dbReference type="PROSITE" id="PS51194">
    <property type="entry name" value="HELICASE_CTER"/>
    <property type="match status" value="1"/>
</dbReference>
<dbReference type="Gene3D" id="1.10.10.10">
    <property type="entry name" value="Winged helix-like DNA-binding domain superfamily/Winged helix DNA-binding domain"/>
    <property type="match status" value="1"/>
</dbReference>
<keyword evidence="6" id="KW-0227">DNA damage</keyword>
<evidence type="ECO:0000313" key="20">
    <source>
        <dbReference type="EMBL" id="TSE04977.1"/>
    </source>
</evidence>
<dbReference type="FunFam" id="3.40.50.300:FF:000296">
    <property type="entry name" value="ATP-dependent DNA helicase RecQ"/>
    <property type="match status" value="1"/>
</dbReference>
<dbReference type="AlphaFoldDB" id="A0A554VDJ5"/>
<dbReference type="InterPro" id="IPR029491">
    <property type="entry name" value="Helicase_HTH"/>
</dbReference>
<keyword evidence="10" id="KW-0067">ATP-binding</keyword>
<keyword evidence="9" id="KW-0862">Zinc</keyword>
<protein>
    <recommendedName>
        <fullName evidence="16">DNA helicase RecQ</fullName>
        <ecNumber evidence="16">5.6.2.4</ecNumber>
    </recommendedName>
</protein>
<dbReference type="GO" id="GO:0006260">
    <property type="term" value="P:DNA replication"/>
    <property type="evidence" value="ECO:0007669"/>
    <property type="project" value="InterPro"/>
</dbReference>
<accession>A0A554VDJ5</accession>
<dbReference type="GO" id="GO:0016787">
    <property type="term" value="F:hydrolase activity"/>
    <property type="evidence" value="ECO:0007669"/>
    <property type="project" value="UniProtKB-KW"/>
</dbReference>
<keyword evidence="5" id="KW-0547">Nucleotide-binding</keyword>
<dbReference type="InterPro" id="IPR044876">
    <property type="entry name" value="HRDC_dom_sf"/>
</dbReference>
<feature type="domain" description="Helicase ATP-binding" evidence="18">
    <location>
        <begin position="28"/>
        <end position="194"/>
    </location>
</feature>
<comment type="cofactor">
    <cofactor evidence="1">
        <name>Mg(2+)</name>
        <dbReference type="ChEBI" id="CHEBI:18420"/>
    </cofactor>
</comment>
<keyword evidence="14" id="KW-0413">Isomerase</keyword>
<dbReference type="SMART" id="SM00487">
    <property type="entry name" value="DEXDc"/>
    <property type="match status" value="1"/>
</dbReference>
<gene>
    <name evidence="20" type="primary">recQ</name>
    <name evidence="20" type="ORF">FOF46_24435</name>
</gene>
<dbReference type="InterPro" id="IPR011545">
    <property type="entry name" value="DEAD/DEAH_box_helicase_dom"/>
</dbReference>
<dbReference type="SUPFAM" id="SSF52540">
    <property type="entry name" value="P-loop containing nucleoside triphosphate hydrolases"/>
    <property type="match status" value="1"/>
</dbReference>
<dbReference type="SUPFAM" id="SSF46785">
    <property type="entry name" value="Winged helix' DNA-binding domain"/>
    <property type="match status" value="1"/>
</dbReference>
<evidence type="ECO:0000259" key="17">
    <source>
        <dbReference type="PROSITE" id="PS50967"/>
    </source>
</evidence>
<dbReference type="Pfam" id="PF14493">
    <property type="entry name" value="HTH_40"/>
    <property type="match status" value="1"/>
</dbReference>
<dbReference type="EC" id="5.6.2.4" evidence="16"/>
<dbReference type="Gene3D" id="1.10.150.80">
    <property type="entry name" value="HRDC domain"/>
    <property type="match status" value="1"/>
</dbReference>
<dbReference type="EMBL" id="VLNR01000068">
    <property type="protein sequence ID" value="TSE04977.1"/>
    <property type="molecule type" value="Genomic_DNA"/>
</dbReference>
<dbReference type="GO" id="GO:0009432">
    <property type="term" value="P:SOS response"/>
    <property type="evidence" value="ECO:0007669"/>
    <property type="project" value="UniProtKB-UniRule"/>
</dbReference>
<name>A0A554VDJ5_9FLAO</name>
<dbReference type="NCBIfam" id="TIGR01389">
    <property type="entry name" value="recQ"/>
    <property type="match status" value="1"/>
</dbReference>
<dbReference type="FunFam" id="3.40.50.300:FF:000156">
    <property type="entry name" value="ATP-dependent DNA helicase recQ"/>
    <property type="match status" value="1"/>
</dbReference>
<dbReference type="Pfam" id="PF09382">
    <property type="entry name" value="RQC"/>
    <property type="match status" value="1"/>
</dbReference>
<evidence type="ECO:0000256" key="12">
    <source>
        <dbReference type="ARBA" id="ARBA00023172"/>
    </source>
</evidence>
<dbReference type="NCBIfam" id="TIGR00614">
    <property type="entry name" value="recQ_fam"/>
    <property type="match status" value="1"/>
</dbReference>
<evidence type="ECO:0000256" key="1">
    <source>
        <dbReference type="ARBA" id="ARBA00001946"/>
    </source>
</evidence>
<dbReference type="SMART" id="SM00341">
    <property type="entry name" value="HRDC"/>
    <property type="match status" value="1"/>
</dbReference>
<dbReference type="InterPro" id="IPR027417">
    <property type="entry name" value="P-loop_NTPase"/>
</dbReference>
<evidence type="ECO:0000313" key="21">
    <source>
        <dbReference type="Proteomes" id="UP000318833"/>
    </source>
</evidence>
<dbReference type="GO" id="GO:0043138">
    <property type="term" value="F:3'-5' DNA helicase activity"/>
    <property type="evidence" value="ECO:0007669"/>
    <property type="project" value="UniProtKB-EC"/>
</dbReference>
<dbReference type="Pfam" id="PF00271">
    <property type="entry name" value="Helicase_C"/>
    <property type="match status" value="1"/>
</dbReference>
<evidence type="ECO:0000256" key="13">
    <source>
        <dbReference type="ARBA" id="ARBA00023204"/>
    </source>
</evidence>
<sequence>MPDLQQIKSTLKEYFGYDTFRPLQQEIIDAVFNHRDNLVIIPTGGGKSICYQLPALLLPGVTLVISPLIALMKDQVDGLLANGIHAAFINSSQTESEQQDIYQKLLDKEIKLLYVAPESLSFLDTIFSQIELSLIAIDEAHCISAWGHDFRPAYTQLGYLKTKFPKTPVIALTATADKATRQDICDQLNIPNAIQHLASFDRKNLSLEVRPGNKRIEQIINFLKDKPNDCGIIYCLSRKTTEAIAEKLQQQGYTAEAYHAGIDHHKRSKVQEGFINDTVQIVCATIAFGMGIDKSNVRWVIHYNLPKNIEGYYQEIGRAGRDGLPSSTLLFHSYADVVQLQKFANMSGNQEVQLAKLDRMKQYADSLSCRRKILLSYFGELIEEDCGNCDVCKNPPTFIDGTIIAQKALSTVTRIKEQEPIGTVIDILRGAQNAAVYDKGYQNLKSYGIGNEISWRDWQQYIIQLINQGYLEIAFHQNNKLKLTSRSKKVLFEGKKVSIAHLQEFEKIKEVAIEQIAKSSTPDLFEKLRLLRLELAKEAGIPAYQIFSDATLKEMEKSRPMSDDEFMQINGVGRQKMQNYGYQFIKAIIDFSQEKTTKKKKKSSKKGNTHKETLTLYKEGLSIEEIAIKRQLAASTVFSHIMKLHEDGEDIDLKQFVSAADLSAVKKAKEELDQPDTLKPYFEHFEQALDYNTIKIALTVLKDESIDVKN</sequence>
<evidence type="ECO:0000256" key="15">
    <source>
        <dbReference type="ARBA" id="ARBA00034617"/>
    </source>
</evidence>
<evidence type="ECO:0000256" key="2">
    <source>
        <dbReference type="ARBA" id="ARBA00001947"/>
    </source>
</evidence>
<dbReference type="Gene3D" id="3.40.50.300">
    <property type="entry name" value="P-loop containing nucleotide triphosphate hydrolases"/>
    <property type="match status" value="2"/>
</dbReference>
<dbReference type="SMART" id="SM00956">
    <property type="entry name" value="RQC"/>
    <property type="match status" value="1"/>
</dbReference>
<keyword evidence="8 20" id="KW-0347">Helicase</keyword>
<dbReference type="GO" id="GO:0005524">
    <property type="term" value="F:ATP binding"/>
    <property type="evidence" value="ECO:0007669"/>
    <property type="project" value="UniProtKB-KW"/>
</dbReference>
<dbReference type="PROSITE" id="PS51192">
    <property type="entry name" value="HELICASE_ATP_BIND_1"/>
    <property type="match status" value="1"/>
</dbReference>
<evidence type="ECO:0000256" key="16">
    <source>
        <dbReference type="NCBIfam" id="TIGR01389"/>
    </source>
</evidence>
<dbReference type="InterPro" id="IPR032284">
    <property type="entry name" value="RecQ_Zn-bd"/>
</dbReference>
<dbReference type="Pfam" id="PF00270">
    <property type="entry name" value="DEAD"/>
    <property type="match status" value="1"/>
</dbReference>
<dbReference type="PANTHER" id="PTHR13710:SF105">
    <property type="entry name" value="ATP-DEPENDENT DNA HELICASE Q1"/>
    <property type="match status" value="1"/>
</dbReference>
<keyword evidence="21" id="KW-1185">Reference proteome</keyword>
<keyword evidence="12" id="KW-0233">DNA recombination</keyword>
<dbReference type="InterPro" id="IPR010997">
    <property type="entry name" value="HRDC-like_sf"/>
</dbReference>
<comment type="caution">
    <text evidence="20">The sequence shown here is derived from an EMBL/GenBank/DDBJ whole genome shotgun (WGS) entry which is preliminary data.</text>
</comment>
<evidence type="ECO:0000259" key="18">
    <source>
        <dbReference type="PROSITE" id="PS51192"/>
    </source>
</evidence>
<evidence type="ECO:0000256" key="10">
    <source>
        <dbReference type="ARBA" id="ARBA00022840"/>
    </source>
</evidence>
<evidence type="ECO:0000256" key="8">
    <source>
        <dbReference type="ARBA" id="ARBA00022806"/>
    </source>
</evidence>
<feature type="domain" description="Helicase C-terminal" evidence="19">
    <location>
        <begin position="215"/>
        <end position="368"/>
    </location>
</feature>
<dbReference type="SUPFAM" id="SSF47819">
    <property type="entry name" value="HRDC-like"/>
    <property type="match status" value="1"/>
</dbReference>
<dbReference type="InterPro" id="IPR006293">
    <property type="entry name" value="DNA_helicase_ATP-dep_RecQ_bac"/>
</dbReference>
<dbReference type="InterPro" id="IPR018982">
    <property type="entry name" value="RQC_domain"/>
</dbReference>
<dbReference type="GO" id="GO:0009378">
    <property type="term" value="F:four-way junction helicase activity"/>
    <property type="evidence" value="ECO:0007669"/>
    <property type="project" value="TreeGrafter"/>
</dbReference>
<evidence type="ECO:0000256" key="3">
    <source>
        <dbReference type="ARBA" id="ARBA00005446"/>
    </source>
</evidence>
<dbReference type="OrthoDB" id="9763310at2"/>
<dbReference type="PANTHER" id="PTHR13710">
    <property type="entry name" value="DNA HELICASE RECQ FAMILY MEMBER"/>
    <property type="match status" value="1"/>
</dbReference>
<dbReference type="Proteomes" id="UP000318833">
    <property type="component" value="Unassembled WGS sequence"/>
</dbReference>
<keyword evidence="7 20" id="KW-0378">Hydrolase</keyword>
<dbReference type="Pfam" id="PF00570">
    <property type="entry name" value="HRDC"/>
    <property type="match status" value="1"/>
</dbReference>
<evidence type="ECO:0000256" key="4">
    <source>
        <dbReference type="ARBA" id="ARBA00022723"/>
    </source>
</evidence>
<dbReference type="CDD" id="cd17920">
    <property type="entry name" value="DEXHc_RecQ"/>
    <property type="match status" value="1"/>
</dbReference>
<dbReference type="InterPro" id="IPR014001">
    <property type="entry name" value="Helicase_ATP-bd"/>
</dbReference>
<dbReference type="RefSeq" id="WP_143918273.1">
    <property type="nucleotide sequence ID" value="NZ_CANMIK010000033.1"/>
</dbReference>
<evidence type="ECO:0000256" key="14">
    <source>
        <dbReference type="ARBA" id="ARBA00023235"/>
    </source>
</evidence>
<evidence type="ECO:0000259" key="19">
    <source>
        <dbReference type="PROSITE" id="PS51194"/>
    </source>
</evidence>
<dbReference type="Pfam" id="PF16124">
    <property type="entry name" value="RecQ_Zn_bind"/>
    <property type="match status" value="1"/>
</dbReference>
<dbReference type="InterPro" id="IPR036390">
    <property type="entry name" value="WH_DNA-bd_sf"/>
</dbReference>
<dbReference type="InterPro" id="IPR036388">
    <property type="entry name" value="WH-like_DNA-bd_sf"/>
</dbReference>
<dbReference type="GO" id="GO:0005737">
    <property type="term" value="C:cytoplasm"/>
    <property type="evidence" value="ECO:0007669"/>
    <property type="project" value="TreeGrafter"/>
</dbReference>
<evidence type="ECO:0000256" key="5">
    <source>
        <dbReference type="ARBA" id="ARBA00022741"/>
    </source>
</evidence>
<dbReference type="GO" id="GO:0030894">
    <property type="term" value="C:replisome"/>
    <property type="evidence" value="ECO:0007669"/>
    <property type="project" value="TreeGrafter"/>
</dbReference>
<dbReference type="SMART" id="SM00490">
    <property type="entry name" value="HELICc"/>
    <property type="match status" value="1"/>
</dbReference>
<dbReference type="CDD" id="cd18794">
    <property type="entry name" value="SF2_C_RecQ"/>
    <property type="match status" value="1"/>
</dbReference>
<feature type="domain" description="HRDC" evidence="17">
    <location>
        <begin position="518"/>
        <end position="598"/>
    </location>
</feature>
<keyword evidence="11" id="KW-0238">DNA-binding</keyword>
<comment type="cofactor">
    <cofactor evidence="2">
        <name>Zn(2+)</name>
        <dbReference type="ChEBI" id="CHEBI:29105"/>
    </cofactor>
</comment>
<dbReference type="GO" id="GO:0006281">
    <property type="term" value="P:DNA repair"/>
    <property type="evidence" value="ECO:0007669"/>
    <property type="project" value="UniProtKB-KW"/>
</dbReference>
<proteinExistence type="inferred from homology"/>
<organism evidence="20 21">
    <name type="scientific">Aquimarina algiphila</name>
    <dbReference type="NCBI Taxonomy" id="2047982"/>
    <lineage>
        <taxon>Bacteria</taxon>
        <taxon>Pseudomonadati</taxon>
        <taxon>Bacteroidota</taxon>
        <taxon>Flavobacteriia</taxon>
        <taxon>Flavobacteriales</taxon>
        <taxon>Flavobacteriaceae</taxon>
        <taxon>Aquimarina</taxon>
    </lineage>
</organism>
<dbReference type="InterPro" id="IPR004589">
    <property type="entry name" value="DNA_helicase_ATP-dep_RecQ"/>
</dbReference>
<dbReference type="GO" id="GO:0043590">
    <property type="term" value="C:bacterial nucleoid"/>
    <property type="evidence" value="ECO:0007669"/>
    <property type="project" value="TreeGrafter"/>
</dbReference>
<dbReference type="GO" id="GO:0003677">
    <property type="term" value="F:DNA binding"/>
    <property type="evidence" value="ECO:0007669"/>
    <property type="project" value="UniProtKB-KW"/>
</dbReference>
<keyword evidence="13" id="KW-0234">DNA repair</keyword>
<comment type="catalytic activity">
    <reaction evidence="15">
        <text>Couples ATP hydrolysis with the unwinding of duplex DNA by translocating in the 3'-5' direction.</text>
        <dbReference type="EC" id="5.6.2.4"/>
    </reaction>
</comment>
<dbReference type="PROSITE" id="PS50967">
    <property type="entry name" value="HRDC"/>
    <property type="match status" value="1"/>
</dbReference>
<dbReference type="GO" id="GO:0006310">
    <property type="term" value="P:DNA recombination"/>
    <property type="evidence" value="ECO:0007669"/>
    <property type="project" value="UniProtKB-UniRule"/>
</dbReference>
<comment type="similarity">
    <text evidence="3">Belongs to the helicase family. RecQ subfamily.</text>
</comment>
<dbReference type="InterPro" id="IPR001650">
    <property type="entry name" value="Helicase_C-like"/>
</dbReference>
<evidence type="ECO:0000256" key="6">
    <source>
        <dbReference type="ARBA" id="ARBA00022763"/>
    </source>
</evidence>